<keyword evidence="1" id="KW-0732">Signal</keyword>
<organism evidence="2 3">
    <name type="scientific">Mucilaginibacter yixingensis</name>
    <dbReference type="NCBI Taxonomy" id="1295612"/>
    <lineage>
        <taxon>Bacteria</taxon>
        <taxon>Pseudomonadati</taxon>
        <taxon>Bacteroidota</taxon>
        <taxon>Sphingobacteriia</taxon>
        <taxon>Sphingobacteriales</taxon>
        <taxon>Sphingobacteriaceae</taxon>
        <taxon>Mucilaginibacter</taxon>
    </lineage>
</organism>
<protein>
    <submittedName>
        <fullName evidence="2">Putative GH25 family protein</fullName>
    </submittedName>
</protein>
<dbReference type="SUPFAM" id="SSF49478">
    <property type="entry name" value="Cna protein B-type domain"/>
    <property type="match status" value="1"/>
</dbReference>
<dbReference type="RefSeq" id="WP_107827541.1">
    <property type="nucleotide sequence ID" value="NZ_CP160205.1"/>
</dbReference>
<dbReference type="Gene3D" id="2.60.40.10">
    <property type="entry name" value="Immunoglobulins"/>
    <property type="match status" value="1"/>
</dbReference>
<dbReference type="OrthoDB" id="796327at2"/>
<comment type="caution">
    <text evidence="2">The sequence shown here is derived from an EMBL/GenBank/DDBJ whole genome shotgun (WGS) entry which is preliminary data.</text>
</comment>
<proteinExistence type="predicted"/>
<dbReference type="InterPro" id="IPR019613">
    <property type="entry name" value="DUF4198"/>
</dbReference>
<reference evidence="2 3" key="1">
    <citation type="submission" date="2018-04" db="EMBL/GenBank/DDBJ databases">
        <title>Genomic Encyclopedia of Archaeal and Bacterial Type Strains, Phase II (KMG-II): from individual species to whole genera.</title>
        <authorList>
            <person name="Goeker M."/>
        </authorList>
    </citation>
    <scope>NUCLEOTIDE SEQUENCE [LARGE SCALE GENOMIC DNA]</scope>
    <source>
        <strain evidence="2 3">DSM 26809</strain>
    </source>
</reference>
<evidence type="ECO:0000313" key="3">
    <source>
        <dbReference type="Proteomes" id="UP000244168"/>
    </source>
</evidence>
<gene>
    <name evidence="2" type="ORF">C8P68_102448</name>
</gene>
<evidence type="ECO:0000313" key="2">
    <source>
        <dbReference type="EMBL" id="PTQ99621.1"/>
    </source>
</evidence>
<dbReference type="Pfam" id="PF10670">
    <property type="entry name" value="DUF4198"/>
    <property type="match status" value="1"/>
</dbReference>
<dbReference type="AlphaFoldDB" id="A0A2T5JCX6"/>
<evidence type="ECO:0000256" key="1">
    <source>
        <dbReference type="SAM" id="SignalP"/>
    </source>
</evidence>
<keyword evidence="3" id="KW-1185">Reference proteome</keyword>
<feature type="chain" id="PRO_5015439999" evidence="1">
    <location>
        <begin position="22"/>
        <end position="285"/>
    </location>
</feature>
<feature type="signal peptide" evidence="1">
    <location>
        <begin position="1"/>
        <end position="21"/>
    </location>
</feature>
<dbReference type="Proteomes" id="UP000244168">
    <property type="component" value="Unassembled WGS sequence"/>
</dbReference>
<accession>A0A2T5JCX6</accession>
<dbReference type="InterPro" id="IPR013783">
    <property type="entry name" value="Ig-like_fold"/>
</dbReference>
<name>A0A2T5JCX6_9SPHI</name>
<dbReference type="EMBL" id="QAOQ01000002">
    <property type="protein sequence ID" value="PTQ99621.1"/>
    <property type="molecule type" value="Genomic_DNA"/>
</dbReference>
<sequence>MKFRTHVVIALLVMLSAAASAQDNYLLPEVFYLHKNDTLKVHQYTGSGFKADDELKYNSSATKRFALNEAGKKANLMTMAKDSAAPLITYKLMNSGLAMIEMISSPAPASIDREVYAKTLSDEGLVKLADQVNNSNQSQFREKSTRCMKALVAVDKPSGGDFDKPTGQDFEIVLKQSPYKMNYGDDITAVLYLKGKPLPAAQVDVYIKTTSGNIYPQTLSTDANGQISFNASRDGLYMLRAVKTEEATNNTDFDFETLQAAYVFQFSSQNEMPNDYHSFGFGNKH</sequence>